<organism evidence="2 3">
    <name type="scientific">Colletotrichum siamense</name>
    <name type="common">Anthracnose fungus</name>
    <dbReference type="NCBI Taxonomy" id="690259"/>
    <lineage>
        <taxon>Eukaryota</taxon>
        <taxon>Fungi</taxon>
        <taxon>Dikarya</taxon>
        <taxon>Ascomycota</taxon>
        <taxon>Pezizomycotina</taxon>
        <taxon>Sordariomycetes</taxon>
        <taxon>Hypocreomycetidae</taxon>
        <taxon>Glomerellales</taxon>
        <taxon>Glomerellaceae</taxon>
        <taxon>Colletotrichum</taxon>
        <taxon>Colletotrichum gloeosporioides species complex</taxon>
    </lineage>
</organism>
<dbReference type="PANTHER" id="PTHR33112">
    <property type="entry name" value="DOMAIN PROTEIN, PUTATIVE-RELATED"/>
    <property type="match status" value="1"/>
</dbReference>
<comment type="caution">
    <text evidence="2">The sequence shown here is derived from an EMBL/GenBank/DDBJ whole genome shotgun (WGS) entry which is preliminary data.</text>
</comment>
<dbReference type="Proteomes" id="UP000711996">
    <property type="component" value="Unassembled WGS sequence"/>
</dbReference>
<keyword evidence="3" id="KW-1185">Reference proteome</keyword>
<dbReference type="PANTHER" id="PTHR33112:SF16">
    <property type="entry name" value="HETEROKARYON INCOMPATIBILITY DOMAIN-CONTAINING PROTEIN"/>
    <property type="match status" value="1"/>
</dbReference>
<evidence type="ECO:0000313" key="2">
    <source>
        <dbReference type="EMBL" id="KAF4857415.1"/>
    </source>
</evidence>
<name>A0A9P5K320_COLSI</name>
<dbReference type="OrthoDB" id="2157530at2759"/>
<dbReference type="InterPro" id="IPR010730">
    <property type="entry name" value="HET"/>
</dbReference>
<proteinExistence type="predicted"/>
<reference evidence="2" key="1">
    <citation type="submission" date="2019-06" db="EMBL/GenBank/DDBJ databases">
        <authorList>
            <person name="Gan P."/>
            <person name="Shirasu K."/>
        </authorList>
    </citation>
    <scope>NUCLEOTIDE SEQUENCE [LARGE SCALE GENOMIC DNA]</scope>
    <source>
        <strain evidence="2">CAD2</strain>
    </source>
</reference>
<sequence length="186" mass="20688">MARQPSTPLLGSGWDKPQDLAFTPLAQGVVLSAIATPDEDLPTRLLCLTTGEVVMGMGRGRYAIISYCWQQWPETSSLIDIRCIEQGNMKDKAREVPRMGDYYKRAALCVALIPEVARLGTMWSWTQPENAIEQIFDGAATAIRVVESVWGSRVWTFQEAILSERLLIFNGMGVEGGTHEPSDRQK</sequence>
<evidence type="ECO:0000313" key="3">
    <source>
        <dbReference type="Proteomes" id="UP000711996"/>
    </source>
</evidence>
<evidence type="ECO:0000259" key="1">
    <source>
        <dbReference type="Pfam" id="PF06985"/>
    </source>
</evidence>
<accession>A0A9P5K320</accession>
<protein>
    <recommendedName>
        <fullName evidence="1">Heterokaryon incompatibility domain-containing protein</fullName>
    </recommendedName>
</protein>
<feature type="domain" description="Heterokaryon incompatibility" evidence="1">
    <location>
        <begin position="79"/>
        <end position="159"/>
    </location>
</feature>
<gene>
    <name evidence="2" type="ORF">CGCSCA2_v008287</name>
</gene>
<dbReference type="Pfam" id="PF06985">
    <property type="entry name" value="HET"/>
    <property type="match status" value="1"/>
</dbReference>
<dbReference type="AlphaFoldDB" id="A0A9P5K320"/>
<dbReference type="EMBL" id="QPMT01000026">
    <property type="protein sequence ID" value="KAF4857415.1"/>
    <property type="molecule type" value="Genomic_DNA"/>
</dbReference>